<evidence type="ECO:0000313" key="3">
    <source>
        <dbReference type="EMBL" id="KKQ22692.1"/>
    </source>
</evidence>
<dbReference type="InterPro" id="IPR011911">
    <property type="entry name" value="GlrX_YruB"/>
</dbReference>
<dbReference type="SUPFAM" id="SSF52833">
    <property type="entry name" value="Thioredoxin-like"/>
    <property type="match status" value="1"/>
</dbReference>
<feature type="transmembrane region" description="Helical" evidence="1">
    <location>
        <begin position="12"/>
        <end position="31"/>
    </location>
</feature>
<dbReference type="NCBIfam" id="TIGR02196">
    <property type="entry name" value="GlrX_YruB"/>
    <property type="match status" value="1"/>
</dbReference>
<protein>
    <submittedName>
        <fullName evidence="3">Glutaredoxin-like protein, YruB-family</fullName>
    </submittedName>
</protein>
<evidence type="ECO:0000313" key="4">
    <source>
        <dbReference type="Proteomes" id="UP000034044"/>
    </source>
</evidence>
<reference evidence="3 4" key="1">
    <citation type="journal article" date="2015" name="Nature">
        <title>rRNA introns, odd ribosomes, and small enigmatic genomes across a large radiation of phyla.</title>
        <authorList>
            <person name="Brown C.T."/>
            <person name="Hug L.A."/>
            <person name="Thomas B.C."/>
            <person name="Sharon I."/>
            <person name="Castelle C.J."/>
            <person name="Singh A."/>
            <person name="Wilkins M.J."/>
            <person name="Williams K.H."/>
            <person name="Banfield J.F."/>
        </authorList>
    </citation>
    <scope>NUCLEOTIDE SEQUENCE [LARGE SCALE GENOMIC DNA]</scope>
</reference>
<organism evidence="3 4">
    <name type="scientific">Candidatus Wolfebacteria bacterium GW2011_GWC1_37_10</name>
    <dbReference type="NCBI Taxonomy" id="1619010"/>
    <lineage>
        <taxon>Bacteria</taxon>
        <taxon>Candidatus Wolfeibacteriota</taxon>
    </lineage>
</organism>
<dbReference type="PANTHER" id="PTHR34386">
    <property type="entry name" value="GLUTAREDOXIN"/>
    <property type="match status" value="1"/>
</dbReference>
<dbReference type="AlphaFoldDB" id="A0A0G0FY00"/>
<proteinExistence type="predicted"/>
<dbReference type="PROSITE" id="PS51354">
    <property type="entry name" value="GLUTAREDOXIN_2"/>
    <property type="match status" value="1"/>
</dbReference>
<evidence type="ECO:0000259" key="2">
    <source>
        <dbReference type="Pfam" id="PF00462"/>
    </source>
</evidence>
<evidence type="ECO:0000256" key="1">
    <source>
        <dbReference type="SAM" id="Phobius"/>
    </source>
</evidence>
<feature type="domain" description="Glutaredoxin" evidence="2">
    <location>
        <begin position="18"/>
        <end position="77"/>
    </location>
</feature>
<dbReference type="PANTHER" id="PTHR34386:SF1">
    <property type="entry name" value="GLUTAREDOXIN-LIKE PROTEIN NRDH"/>
    <property type="match status" value="1"/>
</dbReference>
<keyword evidence="1" id="KW-0472">Membrane</keyword>
<accession>A0A0G0FY00</accession>
<dbReference type="GO" id="GO:0045454">
    <property type="term" value="P:cell redox homeostasis"/>
    <property type="evidence" value="ECO:0007669"/>
    <property type="project" value="TreeGrafter"/>
</dbReference>
<gene>
    <name evidence="3" type="ORF">US36_C0007G0025</name>
</gene>
<sequence length="91" mass="10656">MEVNFDNRSFKIYYFIMVKIYTTTTCPYCVMAKDYFKKIGIQYEEFNVAEDEKAREELVRKSHQMGVPVIDIDGTIIVGFNRAEIDRALGK</sequence>
<dbReference type="PATRIC" id="fig|1619010.3.peg.293"/>
<dbReference type="GO" id="GO:0009055">
    <property type="term" value="F:electron transfer activity"/>
    <property type="evidence" value="ECO:0007669"/>
    <property type="project" value="TreeGrafter"/>
</dbReference>
<dbReference type="InterPro" id="IPR036249">
    <property type="entry name" value="Thioredoxin-like_sf"/>
</dbReference>
<dbReference type="Gene3D" id="3.40.30.10">
    <property type="entry name" value="Glutaredoxin"/>
    <property type="match status" value="1"/>
</dbReference>
<keyword evidence="1" id="KW-1133">Transmembrane helix</keyword>
<name>A0A0G0FY00_9BACT</name>
<dbReference type="InterPro" id="IPR051548">
    <property type="entry name" value="Grx-like_ET"/>
</dbReference>
<dbReference type="Proteomes" id="UP000034044">
    <property type="component" value="Unassembled WGS sequence"/>
</dbReference>
<dbReference type="CDD" id="cd02976">
    <property type="entry name" value="NrdH"/>
    <property type="match status" value="1"/>
</dbReference>
<dbReference type="Pfam" id="PF00462">
    <property type="entry name" value="Glutaredoxin"/>
    <property type="match status" value="1"/>
</dbReference>
<dbReference type="EMBL" id="LBSR01000007">
    <property type="protein sequence ID" value="KKQ22692.1"/>
    <property type="molecule type" value="Genomic_DNA"/>
</dbReference>
<dbReference type="InterPro" id="IPR002109">
    <property type="entry name" value="Glutaredoxin"/>
</dbReference>
<keyword evidence="1" id="KW-0812">Transmembrane</keyword>
<comment type="caution">
    <text evidence="3">The sequence shown here is derived from an EMBL/GenBank/DDBJ whole genome shotgun (WGS) entry which is preliminary data.</text>
</comment>